<sequence length="1375" mass="160504">MKKKFLLICMTSVFGNFFIQGIAQNVYAVPSLNGELNRFYASLTGALTSGSSRVSISDDLKNYFNNPEILADYTSQALALKQTLETVSSEKLLETLFCLDEGTLACTLKVLDHAKAEILNDSLKAISPEKLLKILFDLEDNNALGRALKILNQAKPGALNKLFSDVSKNFHFGGKKDFSDQDITCLSKALVVMNRASNLNFDIDANKVREVLNDFGKNEDSLETLFFKIFRNLTWNKEASYCFHVVSVVERITSFEDQLGSKNRNELSKACVATLKDKFLFSFSESFRKFLISNQESLVWIFNNSILNSFLDNAFIVRIVKQLSPSSLARILDFSLKDDQESFAHPEIFTHSFDRLISIRERRRSLNDFLDKFLSKINEELDQSLQGVQKKFIHPEFFAHIFDYLTKNEQNRENLNNFLDKFLSKINEELDHPLQGVQKNFVHPEIFYHIFDSFKNIEGRRESLNDFLDKFLSKIDDELHHPLQDVQKNFIHPEIFAHIFDSFKNIEGRRESLNDFLDKFLSKIDDELHHPLQDVQKNFIHPEIFAHIFDSLIELQDSKREERACKLLDKLFSRKDCCDILKAFLYKKGVFAKILMCSSELSDAQRFFDHALMILTKNPENLFKELDYILQRLDFGLPIGRFHSFFDALITSDLEVFSHVFSILEKNIDWNNQDKFLSKLISMKSDRFINYLLTSLSKKYENEYDFILAILTEDTQKISENLLIQKILNNYPKTIDEILSKVLKNLEKDQYKALQNFVACRVQGADLFCEKNKINIKLSNDKIIVLDFDVDMDNLFRNTNFPENIRFSAFCNFIKDTIKGLSQHAKIEIVQQALRKDLSNQAEIESNYIDIAAFYLNLTNTSFKDLDEVSKHIINLNFQKTRPEKKILLLNAKEYDKDLYDSYKEIIQEMYPFEDLKRDKNSKEKKDALVFFDENFQEEDKVECFARYLDIFFPEDKSQYLEDLIDFKLGNFKKAIHRVGKRRLRALEKEKEKLNELFTSQKINAQKIDFAETVKNFIDEKFSSDYSASSISLSIDEIISESLRKNYGINKKNSAIDYQKLKQAVLAFSLFYNSFRDPSSRKEEIQGFSQKFGSILFFIGKAKKFENTTNNEFLKYLDQHNHIKKSEYSASPCSQGEKFFIDGLGRTNYEALLGEFNEAVKKQKIEKLLITQENKKFIYTEIAEFFMHYSSREDKKSIKNTNKKFFGNSSFEVVEYFMGNFTQKCHDAGLEEREVYFKEFTTSCLNALDGKEVEVKYVSKEKFPYFLKFLRNASKGHIDLYKETEQYKNEVYSRHPYFLLKYLFEGFVVDGANGKERCRLGMLADTAHFFLAISDHSIDGSLDDIQKSVMNLRDCTELKNDKNYMFQKKNKNQDD</sequence>
<accession>A0A061JJ13</accession>
<reference evidence="2 3" key="1">
    <citation type="journal article" date="2013" name="Genome Announc.">
        <title>Draft Genome Sequence of Holospora undulata Strain HU1, a Micronucleus-Specific Symbiont of the Ciliate Paramecium caudatum.</title>
        <authorList>
            <person name="Dohra H."/>
            <person name="Suzuki H."/>
            <person name="Suzuki T."/>
            <person name="Tanaka K."/>
            <person name="Fujishima M."/>
        </authorList>
    </citation>
    <scope>NUCLEOTIDE SEQUENCE [LARGE SCALE GENOMIC DNA]</scope>
    <source>
        <strain evidence="2 3">HU1</strain>
    </source>
</reference>
<keyword evidence="1" id="KW-0175">Coiled coil</keyword>
<organism evidence="2 3">
    <name type="scientific">Holospora undulata HU1</name>
    <dbReference type="NCBI Taxonomy" id="1321371"/>
    <lineage>
        <taxon>Bacteria</taxon>
        <taxon>Pseudomonadati</taxon>
        <taxon>Pseudomonadota</taxon>
        <taxon>Alphaproteobacteria</taxon>
        <taxon>Holosporales</taxon>
        <taxon>Holosporaceae</taxon>
        <taxon>Holospora</taxon>
    </lineage>
</organism>
<evidence type="ECO:0000256" key="1">
    <source>
        <dbReference type="SAM" id="Coils"/>
    </source>
</evidence>
<evidence type="ECO:0000313" key="2">
    <source>
        <dbReference type="EMBL" id="ETZ05514.1"/>
    </source>
</evidence>
<evidence type="ECO:0000313" key="3">
    <source>
        <dbReference type="Proteomes" id="UP000026922"/>
    </source>
</evidence>
<feature type="coiled-coil region" evidence="1">
    <location>
        <begin position="977"/>
        <end position="1004"/>
    </location>
</feature>
<comment type="caution">
    <text evidence="2">The sequence shown here is derived from an EMBL/GenBank/DDBJ whole genome shotgun (WGS) entry which is preliminary data.</text>
</comment>
<keyword evidence="3" id="KW-1185">Reference proteome</keyword>
<dbReference type="Proteomes" id="UP000026922">
    <property type="component" value="Unassembled WGS sequence"/>
</dbReference>
<dbReference type="EMBL" id="ARPM03000025">
    <property type="protein sequence ID" value="ETZ05514.1"/>
    <property type="molecule type" value="Genomic_DNA"/>
</dbReference>
<name>A0A061JJ13_9PROT</name>
<proteinExistence type="predicted"/>
<protein>
    <submittedName>
        <fullName evidence="2">Uncharacterized protein</fullName>
    </submittedName>
</protein>
<gene>
    <name evidence="2" type="ORF">K737_300046</name>
</gene>